<protein>
    <submittedName>
        <fullName evidence="1">DUF4156 domain-containing protein</fullName>
    </submittedName>
</protein>
<dbReference type="PROSITE" id="PS51257">
    <property type="entry name" value="PROKAR_LIPOPROTEIN"/>
    <property type="match status" value="1"/>
</dbReference>
<evidence type="ECO:0000313" key="2">
    <source>
        <dbReference type="Proteomes" id="UP000032568"/>
    </source>
</evidence>
<dbReference type="RefSeq" id="WP_044835893.1">
    <property type="nucleotide sequence ID" value="NZ_CP059735.1"/>
</dbReference>
<reference evidence="1 2" key="2">
    <citation type="journal article" date="2022" name="Mar. Drugs">
        <title>Bioassay-Guided Fractionation Leads to the Detection of Cholic Acid Generated by the Rare Thalassomonas sp.</title>
        <authorList>
            <person name="Pheiffer F."/>
            <person name="Schneider Y.K."/>
            <person name="Hansen E.H."/>
            <person name="Andersen J.H."/>
            <person name="Isaksson J."/>
            <person name="Busche T."/>
            <person name="R C."/>
            <person name="Kalinowski J."/>
            <person name="Zyl L.V."/>
            <person name="Trindade M."/>
        </authorList>
    </citation>
    <scope>NUCLEOTIDE SEQUENCE [LARGE SCALE GENOMIC DNA]</scope>
    <source>
        <strain evidence="1 2">A5K-106</strain>
    </source>
</reference>
<dbReference type="KEGG" id="tact:SG35_025125"/>
<accession>A0AAF0C2H3</accession>
<proteinExistence type="predicted"/>
<gene>
    <name evidence="1" type="ORF">SG35_025125</name>
</gene>
<keyword evidence="2" id="KW-1185">Reference proteome</keyword>
<sequence length="127" mass="13370">MKTLLSHLPLAVTVALLAGCSAKPQNSGSELILLTSHKAAENCQFLGEVRGTQGNLLTATFTSDEDLILGARNELRNQAAGMGANYVVLEQQNQSINLGGFGGAYNSTLFGNAYKCPQPAITNKTKS</sequence>
<dbReference type="InterPro" id="IPR025294">
    <property type="entry name" value="DUF4156"/>
</dbReference>
<organism evidence="1 2">
    <name type="scientific">Thalassomonas actiniarum</name>
    <dbReference type="NCBI Taxonomy" id="485447"/>
    <lineage>
        <taxon>Bacteria</taxon>
        <taxon>Pseudomonadati</taxon>
        <taxon>Pseudomonadota</taxon>
        <taxon>Gammaproteobacteria</taxon>
        <taxon>Alteromonadales</taxon>
        <taxon>Colwelliaceae</taxon>
        <taxon>Thalassomonas</taxon>
    </lineage>
</organism>
<dbReference type="EMBL" id="CP059735">
    <property type="protein sequence ID" value="WDD98497.1"/>
    <property type="molecule type" value="Genomic_DNA"/>
</dbReference>
<name>A0AAF0C2H3_9GAMM</name>
<dbReference type="Proteomes" id="UP000032568">
    <property type="component" value="Chromosome"/>
</dbReference>
<dbReference type="AlphaFoldDB" id="A0AAF0C2H3"/>
<evidence type="ECO:0000313" key="1">
    <source>
        <dbReference type="EMBL" id="WDD98497.1"/>
    </source>
</evidence>
<dbReference type="Pfam" id="PF13698">
    <property type="entry name" value="DUF4156"/>
    <property type="match status" value="1"/>
</dbReference>
<reference evidence="1 2" key="1">
    <citation type="journal article" date="2015" name="Genome Announc.">
        <title>Draft Genome Sequences of Marine Isolates of Thalassomonas viridans and Thalassomonas actiniarum.</title>
        <authorList>
            <person name="Olonade I."/>
            <person name="van Zyl L.J."/>
            <person name="Trindade M."/>
        </authorList>
    </citation>
    <scope>NUCLEOTIDE SEQUENCE [LARGE SCALE GENOMIC DNA]</scope>
    <source>
        <strain evidence="1 2">A5K-106</strain>
    </source>
</reference>